<dbReference type="EMBL" id="JAFBDT010000001">
    <property type="protein sequence ID" value="MBM7560648.1"/>
    <property type="molecule type" value="Genomic_DNA"/>
</dbReference>
<feature type="transmembrane region" description="Helical" evidence="1">
    <location>
        <begin position="50"/>
        <end position="83"/>
    </location>
</feature>
<protein>
    <submittedName>
        <fullName evidence="2">Membrane protein</fullName>
    </submittedName>
</protein>
<dbReference type="Pfam" id="PF06177">
    <property type="entry name" value="QueT"/>
    <property type="match status" value="1"/>
</dbReference>
<name>A0ABS2MML7_9FIRM</name>
<reference evidence="2 3" key="1">
    <citation type="submission" date="2021-01" db="EMBL/GenBank/DDBJ databases">
        <title>Genomic Encyclopedia of Type Strains, Phase IV (KMG-IV): sequencing the most valuable type-strain genomes for metagenomic binning, comparative biology and taxonomic classification.</title>
        <authorList>
            <person name="Goeker M."/>
        </authorList>
    </citation>
    <scope>NUCLEOTIDE SEQUENCE [LARGE SCALE GENOMIC DNA]</scope>
    <source>
        <strain evidence="2 3">DSM 24436</strain>
    </source>
</reference>
<sequence length="158" mass="16835">MNRNVTYLVKAGVIGALYVVLVAVFSFSSFGPIQFRIAEALTILPYFTSAAIPGLFVGCLIANIIGGAVIGDIIFGSLATLLAAYLSYKLRKFEYLVPVPPVIINTIVVGILLKVAYGFPEGLLALMSGVFLGQMVSAFGIGLILIKALKPFSKFIQD</sequence>
<gene>
    <name evidence="2" type="ORF">JOC49_000157</name>
</gene>
<dbReference type="RefSeq" id="WP_204661197.1">
    <property type="nucleotide sequence ID" value="NZ_JAFBDT010000001.1"/>
</dbReference>
<organism evidence="2 3">
    <name type="scientific">Fusibacter tunisiensis</name>
    <dbReference type="NCBI Taxonomy" id="1008308"/>
    <lineage>
        <taxon>Bacteria</taxon>
        <taxon>Bacillati</taxon>
        <taxon>Bacillota</taxon>
        <taxon>Clostridia</taxon>
        <taxon>Eubacteriales</taxon>
        <taxon>Eubacteriales Family XII. Incertae Sedis</taxon>
        <taxon>Fusibacter</taxon>
    </lineage>
</organism>
<proteinExistence type="predicted"/>
<keyword evidence="1" id="KW-0812">Transmembrane</keyword>
<dbReference type="PANTHER" id="PTHR40044:SF1">
    <property type="entry name" value="INTEGRAL MEMBRANE PROTEIN"/>
    <property type="match status" value="1"/>
</dbReference>
<dbReference type="PANTHER" id="PTHR40044">
    <property type="entry name" value="INTEGRAL MEMBRANE PROTEIN-RELATED"/>
    <property type="match status" value="1"/>
</dbReference>
<feature type="transmembrane region" description="Helical" evidence="1">
    <location>
        <begin position="95"/>
        <end position="117"/>
    </location>
</feature>
<evidence type="ECO:0000256" key="1">
    <source>
        <dbReference type="SAM" id="Phobius"/>
    </source>
</evidence>
<comment type="caution">
    <text evidence="2">The sequence shown here is derived from an EMBL/GenBank/DDBJ whole genome shotgun (WGS) entry which is preliminary data.</text>
</comment>
<keyword evidence="1" id="KW-1133">Transmembrane helix</keyword>
<evidence type="ECO:0000313" key="2">
    <source>
        <dbReference type="EMBL" id="MBM7560648.1"/>
    </source>
</evidence>
<accession>A0ABS2MML7</accession>
<feature type="transmembrane region" description="Helical" evidence="1">
    <location>
        <begin position="123"/>
        <end position="146"/>
    </location>
</feature>
<keyword evidence="1" id="KW-0472">Membrane</keyword>
<keyword evidence="3" id="KW-1185">Reference proteome</keyword>
<dbReference type="InterPro" id="IPR010387">
    <property type="entry name" value="QueT"/>
</dbReference>
<dbReference type="Proteomes" id="UP000767854">
    <property type="component" value="Unassembled WGS sequence"/>
</dbReference>
<feature type="transmembrane region" description="Helical" evidence="1">
    <location>
        <begin position="7"/>
        <end position="30"/>
    </location>
</feature>
<evidence type="ECO:0000313" key="3">
    <source>
        <dbReference type="Proteomes" id="UP000767854"/>
    </source>
</evidence>
<dbReference type="PIRSF" id="PIRSF031501">
    <property type="entry name" value="QueT"/>
    <property type="match status" value="1"/>
</dbReference>